<protein>
    <submittedName>
        <fullName evidence="2">1869_t:CDS:1</fullName>
    </submittedName>
</protein>
<feature type="region of interest" description="Disordered" evidence="1">
    <location>
        <begin position="337"/>
        <end position="369"/>
    </location>
</feature>
<dbReference type="EMBL" id="CAJVPL010000202">
    <property type="protein sequence ID" value="CAG8464527.1"/>
    <property type="molecule type" value="Genomic_DNA"/>
</dbReference>
<feature type="compositionally biased region" description="Low complexity" evidence="1">
    <location>
        <begin position="339"/>
        <end position="355"/>
    </location>
</feature>
<feature type="region of interest" description="Disordered" evidence="1">
    <location>
        <begin position="1"/>
        <end position="39"/>
    </location>
</feature>
<accession>A0A9N8VX97</accession>
<dbReference type="Proteomes" id="UP000789831">
    <property type="component" value="Unassembled WGS sequence"/>
</dbReference>
<feature type="compositionally biased region" description="Basic and acidic residues" evidence="1">
    <location>
        <begin position="1"/>
        <end position="28"/>
    </location>
</feature>
<dbReference type="AlphaFoldDB" id="A0A9N8VX97"/>
<sequence>MRRSIRIQERDDRRDREKREREEHERNAPHNNNRVPKRLARQPFRQAKKKKNFHHDVICHSSSHLLKMPVDMILYLLEFLGPSLAKMEQVSKSFYQLIRGPHSPYRFLYHNLMALHCIDPFDITDEERVIHAPVLPTVRKSTSIGNKDSRELKFVETYKYYVTEVCTICGEAGDPIPIWEVRLCRFCVVRQLINKSALYAFMLSQREIEVLKPWKTYVYDLGIPCTFYLRKHLDHLRRQKWSECTKNLDKEVTHRQTMKFTMDNTKRKRKQEEQEAAFTQRTKGILKCFFDLQLKPDLSVMDEWWFPKELKLEIHEYISNKTNNSLARKRLRLSMDQQNNNNSSSSSGSSNSNNSAVPSTGGKSKAQRKSLQEIVHELETVVVPRVERLTELENSLMRDGIAVEKLRVDLDLKTRRIYDDFILGNQNHDSEVPLTAARTRAEILAHFKREKIFEGSVHNTWKNSITKDDFLCKELEGSKFLRDAREWWARRGKKPPPERCGDSYLARVRKRQVWLKADMTMIRNQETWRRQLLERKLREKIDWYFTELPEYINLLREIYEKNLDRRMRNREIFWTKGLSTCLEMIEPPDRLEQMYRGYEDFIKNCNGFCQTDDGYCGCLEYAAKDIIRANTILRRKDWIDEKLKMYLDTDYKGPEHLICPEAREEYRFAVKKDIPVPKKAAVMYIVRAEKFMKRLLAEVPTFTPEHITQQTQDCYKRCLGLMADFYDPPRRPSSSTQFAASSYFYTIDKANRQRPSIEETIAKIKSFERNRLDRLELVDRAAKEARLSPSFWNKAMVKRPMDGVTFQTRVRWIVDNGWFSLNQLAQAWVYDQDHVPLSQLLPFIEEKVKQMERDKRKEDIASRIKDDSEFQTIFKKIDEDAEFFLRASYEIGTIYKVSNLYKAHVDDVKSEVDPDKVVRQVVDLIKDVKTGNMLNGGNGNVINPTVAAVITPTTNNVVTINVTAGNPIVASALSNLHSLINQSANGITNASSSRP</sequence>
<evidence type="ECO:0000256" key="1">
    <source>
        <dbReference type="SAM" id="MobiDB-lite"/>
    </source>
</evidence>
<keyword evidence="3" id="KW-1185">Reference proteome</keyword>
<evidence type="ECO:0000313" key="3">
    <source>
        <dbReference type="Proteomes" id="UP000789831"/>
    </source>
</evidence>
<name>A0A9N8VX97_9GLOM</name>
<dbReference type="OrthoDB" id="2429460at2759"/>
<proteinExistence type="predicted"/>
<comment type="caution">
    <text evidence="2">The sequence shown here is derived from an EMBL/GenBank/DDBJ whole genome shotgun (WGS) entry which is preliminary data.</text>
</comment>
<reference evidence="2" key="1">
    <citation type="submission" date="2021-06" db="EMBL/GenBank/DDBJ databases">
        <authorList>
            <person name="Kallberg Y."/>
            <person name="Tangrot J."/>
            <person name="Rosling A."/>
        </authorList>
    </citation>
    <scope>NUCLEOTIDE SEQUENCE</scope>
    <source>
        <strain evidence="2">MT106</strain>
    </source>
</reference>
<organism evidence="2 3">
    <name type="scientific">Ambispora gerdemannii</name>
    <dbReference type="NCBI Taxonomy" id="144530"/>
    <lineage>
        <taxon>Eukaryota</taxon>
        <taxon>Fungi</taxon>
        <taxon>Fungi incertae sedis</taxon>
        <taxon>Mucoromycota</taxon>
        <taxon>Glomeromycotina</taxon>
        <taxon>Glomeromycetes</taxon>
        <taxon>Archaeosporales</taxon>
        <taxon>Ambisporaceae</taxon>
        <taxon>Ambispora</taxon>
    </lineage>
</organism>
<gene>
    <name evidence="2" type="ORF">AGERDE_LOCUS2425</name>
</gene>
<evidence type="ECO:0000313" key="2">
    <source>
        <dbReference type="EMBL" id="CAG8464527.1"/>
    </source>
</evidence>